<evidence type="ECO:0000256" key="3">
    <source>
        <dbReference type="PROSITE-ProRule" id="PRU00339"/>
    </source>
</evidence>
<evidence type="ECO:0000256" key="4">
    <source>
        <dbReference type="SAM" id="SignalP"/>
    </source>
</evidence>
<dbReference type="InterPro" id="IPR019734">
    <property type="entry name" value="TPR_rpt"/>
</dbReference>
<feature type="signal peptide" evidence="4">
    <location>
        <begin position="1"/>
        <end position="29"/>
    </location>
</feature>
<dbReference type="PROSITE" id="PS50005">
    <property type="entry name" value="TPR"/>
    <property type="match status" value="2"/>
</dbReference>
<dbReference type="Pfam" id="PF13432">
    <property type="entry name" value="TPR_16"/>
    <property type="match status" value="3"/>
</dbReference>
<protein>
    <recommendedName>
        <fullName evidence="7">Tetratricopeptide repeat protein</fullName>
    </recommendedName>
</protein>
<dbReference type="Proteomes" id="UP001501169">
    <property type="component" value="Unassembled WGS sequence"/>
</dbReference>
<dbReference type="PANTHER" id="PTHR44858">
    <property type="entry name" value="TETRATRICOPEPTIDE REPEAT PROTEIN 6"/>
    <property type="match status" value="1"/>
</dbReference>
<keyword evidence="2 3" id="KW-0802">TPR repeat</keyword>
<dbReference type="EMBL" id="BAAAEO010000002">
    <property type="protein sequence ID" value="GAA0546733.1"/>
    <property type="molecule type" value="Genomic_DNA"/>
</dbReference>
<feature type="repeat" description="TPR" evidence="3">
    <location>
        <begin position="99"/>
        <end position="132"/>
    </location>
</feature>
<keyword evidence="4" id="KW-0732">Signal</keyword>
<proteinExistence type="predicted"/>
<reference evidence="5 6" key="1">
    <citation type="journal article" date="2019" name="Int. J. Syst. Evol. Microbiol.">
        <title>The Global Catalogue of Microorganisms (GCM) 10K type strain sequencing project: providing services to taxonomists for standard genome sequencing and annotation.</title>
        <authorList>
            <consortium name="The Broad Institute Genomics Platform"/>
            <consortium name="The Broad Institute Genome Sequencing Center for Infectious Disease"/>
            <person name="Wu L."/>
            <person name="Ma J."/>
        </authorList>
    </citation>
    <scope>NUCLEOTIDE SEQUENCE [LARGE SCALE GENOMIC DNA]</scope>
    <source>
        <strain evidence="5 6">JCM 14331</strain>
    </source>
</reference>
<feature type="repeat" description="TPR" evidence="3">
    <location>
        <begin position="167"/>
        <end position="200"/>
    </location>
</feature>
<keyword evidence="6" id="KW-1185">Reference proteome</keyword>
<evidence type="ECO:0008006" key="7">
    <source>
        <dbReference type="Google" id="ProtNLM"/>
    </source>
</evidence>
<evidence type="ECO:0000313" key="5">
    <source>
        <dbReference type="EMBL" id="GAA0546733.1"/>
    </source>
</evidence>
<dbReference type="Pfam" id="PF14559">
    <property type="entry name" value="TPR_19"/>
    <property type="match status" value="1"/>
</dbReference>
<comment type="caution">
    <text evidence="5">The sequence shown here is derived from an EMBL/GenBank/DDBJ whole genome shotgun (WGS) entry which is preliminary data.</text>
</comment>
<organism evidence="5 6">
    <name type="scientific">Rheinheimera aquimaris</name>
    <dbReference type="NCBI Taxonomy" id="412437"/>
    <lineage>
        <taxon>Bacteria</taxon>
        <taxon>Pseudomonadati</taxon>
        <taxon>Pseudomonadota</taxon>
        <taxon>Gammaproteobacteria</taxon>
        <taxon>Chromatiales</taxon>
        <taxon>Chromatiaceae</taxon>
        <taxon>Rheinheimera</taxon>
    </lineage>
</organism>
<dbReference type="SUPFAM" id="SSF48452">
    <property type="entry name" value="TPR-like"/>
    <property type="match status" value="2"/>
</dbReference>
<gene>
    <name evidence="5" type="ORF">GCM10009098_12890</name>
</gene>
<dbReference type="Gene3D" id="1.25.40.10">
    <property type="entry name" value="Tetratricopeptide repeat domain"/>
    <property type="match status" value="2"/>
</dbReference>
<keyword evidence="1" id="KW-0677">Repeat</keyword>
<dbReference type="PANTHER" id="PTHR44858:SF1">
    <property type="entry name" value="UDP-N-ACETYLGLUCOSAMINE--PEPTIDE N-ACETYLGLUCOSAMINYLTRANSFERASE SPINDLY-RELATED"/>
    <property type="match status" value="1"/>
</dbReference>
<evidence type="ECO:0000256" key="1">
    <source>
        <dbReference type="ARBA" id="ARBA00022737"/>
    </source>
</evidence>
<sequence>MQNGTVMTSFLKTALVSAALSLLSAAASASNNPAGTLQVTLDDPVWQVMLNNNAIAQRTAAILPNEQSFARQLQPLLQQKNYQAIAELFRQRPLADDSTALQVLRGQVLLSLNRYDEAAKALQAALGKQPDLALAHQALSLVRMQQQQYALARPHLVAAINLGVADAQVYGQLAYINLKTAQPASAVAGYQQALLLEPDNSQWQQGLLYALIQSQAWSQAQAMLEQLLQQQPDNKALWLQRSQLALSQGNSTQALSSIEVALRLGEHAADNLLLAAQLHFNSGSAERGASLLQQAVKAKPDSQHWHTPLLQAASYLAYQQQWPALRSLLKQGALPTQQLPVKQQAQLALVRAQLASADNQPKQALTELQQAVALDPLSGEALLTLAQWYENRGNIELASISYSRAATIKEVQIPALQAQAQLEINRQQYQSALRLLQQVLQVAPQRQDIADNIRSLQQLVRQQRSGGA</sequence>
<feature type="chain" id="PRO_5046884149" description="Tetratricopeptide repeat protein" evidence="4">
    <location>
        <begin position="30"/>
        <end position="468"/>
    </location>
</feature>
<evidence type="ECO:0000313" key="6">
    <source>
        <dbReference type="Proteomes" id="UP001501169"/>
    </source>
</evidence>
<accession>A0ABN1DLS6</accession>
<dbReference type="InterPro" id="IPR011990">
    <property type="entry name" value="TPR-like_helical_dom_sf"/>
</dbReference>
<name>A0ABN1DLS6_9GAMM</name>
<evidence type="ECO:0000256" key="2">
    <source>
        <dbReference type="ARBA" id="ARBA00022803"/>
    </source>
</evidence>
<dbReference type="SMART" id="SM00028">
    <property type="entry name" value="TPR"/>
    <property type="match status" value="6"/>
</dbReference>
<dbReference type="InterPro" id="IPR050498">
    <property type="entry name" value="Ycf3"/>
</dbReference>